<gene>
    <name evidence="1" type="ORF">MNBD_PLANCTO03-1698</name>
</gene>
<sequence length="192" mass="20160">MKHQILSIAVCSVAATNALADLSLTINSLTANDFSFTVSGTFDSDVGGDQRTWLAVKPNWSTNFGVNVPWIDDSVGFTDLGDTAFTINENSILINGLVPTQSIVAASGQEWGDSFYFDAGVDITAGMTVSGTLSVSLGGVFDSSLSASDFELLSGFDNTASDWYRQEAVAPAPMTASLLALGGVCAIGRRRR</sequence>
<evidence type="ECO:0000313" key="1">
    <source>
        <dbReference type="EMBL" id="VAX36386.1"/>
    </source>
</evidence>
<reference evidence="1" key="1">
    <citation type="submission" date="2018-06" db="EMBL/GenBank/DDBJ databases">
        <authorList>
            <person name="Zhirakovskaya E."/>
        </authorList>
    </citation>
    <scope>NUCLEOTIDE SEQUENCE</scope>
</reference>
<dbReference type="AlphaFoldDB" id="A0A3B1D0F8"/>
<accession>A0A3B1D0F8</accession>
<name>A0A3B1D0F8_9ZZZZ</name>
<dbReference type="EMBL" id="UOGK01000055">
    <property type="protein sequence ID" value="VAX36386.1"/>
    <property type="molecule type" value="Genomic_DNA"/>
</dbReference>
<organism evidence="1">
    <name type="scientific">hydrothermal vent metagenome</name>
    <dbReference type="NCBI Taxonomy" id="652676"/>
    <lineage>
        <taxon>unclassified sequences</taxon>
        <taxon>metagenomes</taxon>
        <taxon>ecological metagenomes</taxon>
    </lineage>
</organism>
<proteinExistence type="predicted"/>
<protein>
    <submittedName>
        <fullName evidence="1">Uncharacterized protein</fullName>
    </submittedName>
</protein>